<protein>
    <submittedName>
        <fullName evidence="2">Bile-acid 7-alpha-dehydratase</fullName>
    </submittedName>
</protein>
<feature type="domain" description="SnoaL-like" evidence="1">
    <location>
        <begin position="9"/>
        <end position="133"/>
    </location>
</feature>
<dbReference type="STRING" id="860235.AOZ06_40320"/>
<dbReference type="InterPro" id="IPR037401">
    <property type="entry name" value="SnoaL-like"/>
</dbReference>
<dbReference type="InterPro" id="IPR032710">
    <property type="entry name" value="NTF2-like_dom_sf"/>
</dbReference>
<dbReference type="EMBL" id="CP012752">
    <property type="protein sequence ID" value="ALG12278.1"/>
    <property type="molecule type" value="Genomic_DNA"/>
</dbReference>
<evidence type="ECO:0000259" key="1">
    <source>
        <dbReference type="Pfam" id="PF13577"/>
    </source>
</evidence>
<gene>
    <name evidence="2" type="ORF">AOZ06_40320</name>
</gene>
<dbReference type="RefSeq" id="WP_054294173.1">
    <property type="nucleotide sequence ID" value="NZ_CP012752.1"/>
</dbReference>
<dbReference type="SUPFAM" id="SSF54427">
    <property type="entry name" value="NTF2-like"/>
    <property type="match status" value="1"/>
</dbReference>
<dbReference type="OrthoDB" id="4941530at2"/>
<dbReference type="KEGG" id="kphy:AOZ06_40320"/>
<keyword evidence="3" id="KW-1185">Reference proteome</keyword>
<dbReference type="Proteomes" id="UP000063699">
    <property type="component" value="Chromosome"/>
</dbReference>
<name>A0A0N9IBN7_9PSEU</name>
<sequence length="157" mass="17887">MTETDVVEVEEIKRLKHRYLRAVDQKRWDVLEAALAEDAVADYGTRAMGEPLVLTGRAAILEFMRQNLGGDRIVTFHFCGQPEIDVDGDAATGTWAFQDTVIVTERRLVIKGAAYYEEEYVRSPGDGWRIRHITYNRIYEVTVSMDDLPSMRFLAGV</sequence>
<evidence type="ECO:0000313" key="3">
    <source>
        <dbReference type="Proteomes" id="UP000063699"/>
    </source>
</evidence>
<dbReference type="AlphaFoldDB" id="A0A0N9IBN7"/>
<organism evidence="2 3">
    <name type="scientific">Kibdelosporangium phytohabitans</name>
    <dbReference type="NCBI Taxonomy" id="860235"/>
    <lineage>
        <taxon>Bacteria</taxon>
        <taxon>Bacillati</taxon>
        <taxon>Actinomycetota</taxon>
        <taxon>Actinomycetes</taxon>
        <taxon>Pseudonocardiales</taxon>
        <taxon>Pseudonocardiaceae</taxon>
        <taxon>Kibdelosporangium</taxon>
    </lineage>
</organism>
<reference evidence="2 3" key="1">
    <citation type="submission" date="2015-07" db="EMBL/GenBank/DDBJ databases">
        <title>Genome sequencing of Kibdelosporangium phytohabitans.</title>
        <authorList>
            <person name="Qin S."/>
            <person name="Xing K."/>
        </authorList>
    </citation>
    <scope>NUCLEOTIDE SEQUENCE [LARGE SCALE GENOMIC DNA]</scope>
    <source>
        <strain evidence="2 3">KLBMP1111</strain>
    </source>
</reference>
<accession>A0A0N9IBN7</accession>
<dbReference type="Pfam" id="PF13577">
    <property type="entry name" value="SnoaL_4"/>
    <property type="match status" value="1"/>
</dbReference>
<proteinExistence type="predicted"/>
<dbReference type="Gene3D" id="3.10.450.50">
    <property type="match status" value="1"/>
</dbReference>
<evidence type="ECO:0000313" key="2">
    <source>
        <dbReference type="EMBL" id="ALG12278.1"/>
    </source>
</evidence>
<dbReference type="CDD" id="cd00531">
    <property type="entry name" value="NTF2_like"/>
    <property type="match status" value="1"/>
</dbReference>